<dbReference type="AlphaFoldDB" id="A0A0A9EQY8"/>
<name>A0A0A9EQY8_ARUDO</name>
<accession>A0A0A9EQY8</accession>
<evidence type="ECO:0000313" key="1">
    <source>
        <dbReference type="EMBL" id="JAE03115.1"/>
    </source>
</evidence>
<proteinExistence type="predicted"/>
<protein>
    <submittedName>
        <fullName evidence="1">Uncharacterized protein</fullName>
    </submittedName>
</protein>
<dbReference type="EMBL" id="GBRH01194781">
    <property type="protein sequence ID" value="JAE03115.1"/>
    <property type="molecule type" value="Transcribed_RNA"/>
</dbReference>
<reference evidence="1" key="1">
    <citation type="submission" date="2014-09" db="EMBL/GenBank/DDBJ databases">
        <authorList>
            <person name="Magalhaes I.L.F."/>
            <person name="Oliveira U."/>
            <person name="Santos F.R."/>
            <person name="Vidigal T.H.D.A."/>
            <person name="Brescovit A.D."/>
            <person name="Santos A.J."/>
        </authorList>
    </citation>
    <scope>NUCLEOTIDE SEQUENCE</scope>
    <source>
        <tissue evidence="1">Shoot tissue taken approximately 20 cm above the soil surface</tissue>
    </source>
</reference>
<organism evidence="1">
    <name type="scientific">Arundo donax</name>
    <name type="common">Giant reed</name>
    <name type="synonym">Donax arundinaceus</name>
    <dbReference type="NCBI Taxonomy" id="35708"/>
    <lineage>
        <taxon>Eukaryota</taxon>
        <taxon>Viridiplantae</taxon>
        <taxon>Streptophyta</taxon>
        <taxon>Embryophyta</taxon>
        <taxon>Tracheophyta</taxon>
        <taxon>Spermatophyta</taxon>
        <taxon>Magnoliopsida</taxon>
        <taxon>Liliopsida</taxon>
        <taxon>Poales</taxon>
        <taxon>Poaceae</taxon>
        <taxon>PACMAD clade</taxon>
        <taxon>Arundinoideae</taxon>
        <taxon>Arundineae</taxon>
        <taxon>Arundo</taxon>
    </lineage>
</organism>
<reference evidence="1" key="2">
    <citation type="journal article" date="2015" name="Data Brief">
        <title>Shoot transcriptome of the giant reed, Arundo donax.</title>
        <authorList>
            <person name="Barrero R.A."/>
            <person name="Guerrero F.D."/>
            <person name="Moolhuijzen P."/>
            <person name="Goolsby J.A."/>
            <person name="Tidwell J."/>
            <person name="Bellgard S.E."/>
            <person name="Bellgard M.I."/>
        </authorList>
    </citation>
    <scope>NUCLEOTIDE SEQUENCE</scope>
    <source>
        <tissue evidence="1">Shoot tissue taken approximately 20 cm above the soil surface</tissue>
    </source>
</reference>
<sequence>MVHVRRRHVVQADLADLGNGDKCRRRRRRSRVFASGRGCRRWRRGDGVGALNYGKGRRLRHCCVIVGGGGVPIKLWRVRGLCRSSRHGGGNNHLLELQFRGVVLVG</sequence>